<protein>
    <submittedName>
        <fullName evidence="2">(rape) hypothetical protein</fullName>
    </submittedName>
</protein>
<accession>A0A816JXS2</accession>
<gene>
    <name evidence="2" type="ORF">DARMORV10_C02P15850.1</name>
</gene>
<feature type="compositionally biased region" description="Low complexity" evidence="1">
    <location>
        <begin position="39"/>
        <end position="60"/>
    </location>
</feature>
<reference evidence="2" key="1">
    <citation type="submission" date="2021-01" db="EMBL/GenBank/DDBJ databases">
        <authorList>
            <consortium name="Genoscope - CEA"/>
            <person name="William W."/>
        </authorList>
    </citation>
    <scope>NUCLEOTIDE SEQUENCE</scope>
</reference>
<evidence type="ECO:0000256" key="1">
    <source>
        <dbReference type="SAM" id="MobiDB-lite"/>
    </source>
</evidence>
<dbReference type="AlphaFoldDB" id="A0A816JXS2"/>
<feature type="non-terminal residue" evidence="2">
    <location>
        <position position="1"/>
    </location>
</feature>
<evidence type="ECO:0000313" key="2">
    <source>
        <dbReference type="EMBL" id="CAF1894623.1"/>
    </source>
</evidence>
<feature type="region of interest" description="Disordered" evidence="1">
    <location>
        <begin position="1"/>
        <end position="60"/>
    </location>
</feature>
<name>A0A816JXS2_BRANA</name>
<organism evidence="2">
    <name type="scientific">Brassica napus</name>
    <name type="common">Rape</name>
    <dbReference type="NCBI Taxonomy" id="3708"/>
    <lineage>
        <taxon>Eukaryota</taxon>
        <taxon>Viridiplantae</taxon>
        <taxon>Streptophyta</taxon>
        <taxon>Embryophyta</taxon>
        <taxon>Tracheophyta</taxon>
        <taxon>Spermatophyta</taxon>
        <taxon>Magnoliopsida</taxon>
        <taxon>eudicotyledons</taxon>
        <taxon>Gunneridae</taxon>
        <taxon>Pentapetalae</taxon>
        <taxon>rosids</taxon>
        <taxon>malvids</taxon>
        <taxon>Brassicales</taxon>
        <taxon>Brassicaceae</taxon>
        <taxon>Brassiceae</taxon>
        <taxon>Brassica</taxon>
    </lineage>
</organism>
<sequence>LNNGEEDEYNNHLQHSPLPPPPPRPRNTRAQRHPPLSKPPFFLLLQPSPNPNSPLRRNQP</sequence>
<dbReference type="Proteomes" id="UP001295469">
    <property type="component" value="Chromosome C02"/>
</dbReference>
<proteinExistence type="predicted"/>
<dbReference type="EMBL" id="HG994366">
    <property type="protein sequence ID" value="CAF1894623.1"/>
    <property type="molecule type" value="Genomic_DNA"/>
</dbReference>